<sequence length="86" mass="9143" precursor="true">MAHRCRGSRGSPYHSLAGSALYLWGGSVPLALAENWQLNRTVCCSAKAREIGVLLAAQLVTGAGLEIGVSRVGLSAESWLLPYLLF</sequence>
<name>A1TZB9_MARN8</name>
<dbReference type="Proteomes" id="UP000000998">
    <property type="component" value="Chromosome"/>
</dbReference>
<reference evidence="2" key="1">
    <citation type="journal article" date="2011" name="Appl. Environ. Microbiol.">
        <title>Genomic potential of Marinobacter aquaeolei, a biogeochemical 'opportunitroph'.</title>
        <authorList>
            <person name="Singer E."/>
            <person name="Webb E.A."/>
            <person name="Nelson W.C."/>
            <person name="Heidelberg J.F."/>
            <person name="Ivanova N."/>
            <person name="Pati A."/>
            <person name="Edwards K.J."/>
        </authorList>
    </citation>
    <scope>NUCLEOTIDE SEQUENCE [LARGE SCALE GENOMIC DNA]</scope>
    <source>
        <strain evidence="2">ATCC 700491 / DSM 11845 / VT8</strain>
    </source>
</reference>
<protein>
    <submittedName>
        <fullName evidence="1">Uncharacterized protein</fullName>
    </submittedName>
</protein>
<evidence type="ECO:0000313" key="2">
    <source>
        <dbReference type="Proteomes" id="UP000000998"/>
    </source>
</evidence>
<organism evidence="1 2">
    <name type="scientific">Marinobacter nauticus (strain ATCC 700491 / DSM 11845 / VT8)</name>
    <name type="common">Marinobacter aquaeolei</name>
    <dbReference type="NCBI Taxonomy" id="351348"/>
    <lineage>
        <taxon>Bacteria</taxon>
        <taxon>Pseudomonadati</taxon>
        <taxon>Pseudomonadota</taxon>
        <taxon>Gammaproteobacteria</taxon>
        <taxon>Pseudomonadales</taxon>
        <taxon>Marinobacteraceae</taxon>
        <taxon>Marinobacter</taxon>
    </lineage>
</organism>
<proteinExistence type="predicted"/>
<evidence type="ECO:0000313" key="1">
    <source>
        <dbReference type="EMBL" id="ABM18088.1"/>
    </source>
</evidence>
<accession>A1TZB9</accession>
<dbReference type="HOGENOM" id="CLU_2494212_0_0_6"/>
<dbReference type="KEGG" id="maq:Maqu_0994"/>
<gene>
    <name evidence="1" type="ordered locus">Maqu_0994</name>
</gene>
<dbReference type="EMBL" id="CP000514">
    <property type="protein sequence ID" value="ABM18088.1"/>
    <property type="molecule type" value="Genomic_DNA"/>
</dbReference>
<dbReference type="AlphaFoldDB" id="A1TZB9"/>